<dbReference type="OrthoDB" id="167907at2759"/>
<name>A0A8K1CN44_PYTOL</name>
<dbReference type="GO" id="GO:0003779">
    <property type="term" value="F:actin binding"/>
    <property type="evidence" value="ECO:0007669"/>
    <property type="project" value="InterPro"/>
</dbReference>
<feature type="compositionally biased region" description="Polar residues" evidence="1">
    <location>
        <begin position="734"/>
        <end position="745"/>
    </location>
</feature>
<feature type="region of interest" description="Disordered" evidence="1">
    <location>
        <begin position="793"/>
        <end position="833"/>
    </location>
</feature>
<dbReference type="InterPro" id="IPR036871">
    <property type="entry name" value="PX_dom_sf"/>
</dbReference>
<feature type="compositionally biased region" description="Low complexity" evidence="1">
    <location>
        <begin position="802"/>
        <end position="814"/>
    </location>
</feature>
<feature type="compositionally biased region" description="Low complexity" evidence="1">
    <location>
        <begin position="285"/>
        <end position="303"/>
    </location>
</feature>
<feature type="compositionally biased region" description="Polar residues" evidence="1">
    <location>
        <begin position="490"/>
        <end position="499"/>
    </location>
</feature>
<proteinExistence type="predicted"/>
<feature type="compositionally biased region" description="Basic and acidic residues" evidence="1">
    <location>
        <begin position="376"/>
        <end position="387"/>
    </location>
</feature>
<feature type="compositionally biased region" description="Polar residues" evidence="1">
    <location>
        <begin position="627"/>
        <end position="641"/>
    </location>
</feature>
<evidence type="ECO:0000313" key="4">
    <source>
        <dbReference type="EMBL" id="TMW65943.1"/>
    </source>
</evidence>
<feature type="compositionally biased region" description="Polar residues" evidence="1">
    <location>
        <begin position="654"/>
        <end position="666"/>
    </location>
</feature>
<dbReference type="Proteomes" id="UP000794436">
    <property type="component" value="Unassembled WGS sequence"/>
</dbReference>
<keyword evidence="5" id="KW-1185">Reference proteome</keyword>
<reference evidence="4" key="1">
    <citation type="submission" date="2019-03" db="EMBL/GenBank/DDBJ databases">
        <title>Long read genome sequence of the mycoparasitic Pythium oligandrum ATCC 38472 isolated from sugarbeet rhizosphere.</title>
        <authorList>
            <person name="Gaulin E."/>
        </authorList>
    </citation>
    <scope>NUCLEOTIDE SEQUENCE</scope>
    <source>
        <strain evidence="4">ATCC 38472_TT</strain>
    </source>
</reference>
<dbReference type="EMBL" id="SPLM01000036">
    <property type="protein sequence ID" value="TMW65943.1"/>
    <property type="molecule type" value="Genomic_DNA"/>
</dbReference>
<dbReference type="CDD" id="cd06093">
    <property type="entry name" value="PX_domain"/>
    <property type="match status" value="1"/>
</dbReference>
<evidence type="ECO:0000259" key="2">
    <source>
        <dbReference type="PROSITE" id="PS50195"/>
    </source>
</evidence>
<dbReference type="PROSITE" id="PS51082">
    <property type="entry name" value="WH2"/>
    <property type="match status" value="1"/>
</dbReference>
<dbReference type="AlphaFoldDB" id="A0A8K1CN44"/>
<feature type="region of interest" description="Disordered" evidence="1">
    <location>
        <begin position="358"/>
        <end position="499"/>
    </location>
</feature>
<feature type="compositionally biased region" description="Basic and acidic residues" evidence="1">
    <location>
        <begin position="412"/>
        <end position="421"/>
    </location>
</feature>
<feature type="domain" description="PX" evidence="2">
    <location>
        <begin position="509"/>
        <end position="622"/>
    </location>
</feature>
<feature type="region of interest" description="Disordered" evidence="1">
    <location>
        <begin position="197"/>
        <end position="338"/>
    </location>
</feature>
<dbReference type="Gene3D" id="3.30.1520.10">
    <property type="entry name" value="Phox-like domain"/>
    <property type="match status" value="1"/>
</dbReference>
<evidence type="ECO:0000256" key="1">
    <source>
        <dbReference type="SAM" id="MobiDB-lite"/>
    </source>
</evidence>
<dbReference type="SUPFAM" id="SSF64268">
    <property type="entry name" value="PX domain"/>
    <property type="match status" value="1"/>
</dbReference>
<feature type="region of interest" description="Disordered" evidence="1">
    <location>
        <begin position="120"/>
        <end position="141"/>
    </location>
</feature>
<dbReference type="Pfam" id="PF02205">
    <property type="entry name" value="WH2"/>
    <property type="match status" value="1"/>
</dbReference>
<dbReference type="SMART" id="SM00246">
    <property type="entry name" value="WH2"/>
    <property type="match status" value="1"/>
</dbReference>
<protein>
    <recommendedName>
        <fullName evidence="6">PX domain-containing protein</fullName>
    </recommendedName>
</protein>
<organism evidence="4 5">
    <name type="scientific">Pythium oligandrum</name>
    <name type="common">Mycoparasitic fungus</name>
    <dbReference type="NCBI Taxonomy" id="41045"/>
    <lineage>
        <taxon>Eukaryota</taxon>
        <taxon>Sar</taxon>
        <taxon>Stramenopiles</taxon>
        <taxon>Oomycota</taxon>
        <taxon>Peronosporomycetes</taxon>
        <taxon>Pythiales</taxon>
        <taxon>Pythiaceae</taxon>
        <taxon>Pythium</taxon>
    </lineage>
</organism>
<dbReference type="InterPro" id="IPR001683">
    <property type="entry name" value="PX_dom"/>
</dbReference>
<comment type="caution">
    <text evidence="4">The sequence shown here is derived from an EMBL/GenBank/DDBJ whole genome shotgun (WGS) entry which is preliminary data.</text>
</comment>
<gene>
    <name evidence="4" type="ORF">Poli38472_003708</name>
</gene>
<evidence type="ECO:0008006" key="6">
    <source>
        <dbReference type="Google" id="ProtNLM"/>
    </source>
</evidence>
<evidence type="ECO:0000313" key="5">
    <source>
        <dbReference type="Proteomes" id="UP000794436"/>
    </source>
</evidence>
<dbReference type="InterPro" id="IPR003124">
    <property type="entry name" value="WH2_dom"/>
</dbReference>
<sequence length="858" mass="94644">MGGHWIVNEGVLRRKADAATSMVPHRAAFADRFFVLYMNRKMEVFENEKKEHRVESFYLQGFSGWDGEGLLKANELYGLELKLEKHAQSRMYVAAYNRLDLEKWCRGFVAVLDPESAAGQEVRRERRKARKEEKRLQEEKEAKIRQWKEQQQKMIEDEKRRLQEREVEILNMTPLERIDGLGSLDEDTARLLEKRKQRLQRRQAPTTRRVNKTAYRQRLEDAAGGRLDNVQPLPTKVVEQRTKVRIEPPPPGQFIEVAGSGRRGSNPARRQGLDFSDSGDDSDESISSRMSSGRSASSFNGGSVPPPPPPPPFYGSENGDLGFIPPPPPPLSSYADSNAEPSMANAFAASLAAIRRNRADTMDETNGDSRASLDGGEVRKARNRTRDSQLSAEGKAILQKAMPTDADQTKSNGDRGRKGLFDDSSEEDGDSDNGLFGVKKTNGATAMPSSSKKAPAKKYAEPSDNGDFSDDSDADEGPSMFDKPKYDITSPRSSASFDSRVGNTIHQRSPVEVVYNSCALQNDGKKFVGVYTFSIRSGHAEHSFTNSYHGFETTHSRFVTGMPGKSVPKFPPKHLLRNNTKPDNMQKRAMEFLEYFRQLVSYADIFENPTFIAELRIPETFLRAVNGSGSTTNKSSAFSERSSLAKKSKAPKSTETTSRAPTNGKSRATGLFGDDDSDSEADSVSPPPRMSYVAPPSQPSPEEEPKRKKKSKASKKDIDVDTGSSKRRDRTRSRNSVASSTNGFNVRTAETEKRKTSDPSAPKIAGLPPRPNLFGGGRGDLLAAIRQGAQLNKVDDKPAAPPAGRGAGIPAASANTPPRPPMNPAGSISEAITNAMAARRIHVEYEDDKSDDSDDDWD</sequence>
<dbReference type="Gene3D" id="6.10.280.150">
    <property type="match status" value="1"/>
</dbReference>
<dbReference type="GO" id="GO:0035091">
    <property type="term" value="F:phosphatidylinositol binding"/>
    <property type="evidence" value="ECO:0007669"/>
    <property type="project" value="InterPro"/>
</dbReference>
<feature type="compositionally biased region" description="Pro residues" evidence="1">
    <location>
        <begin position="304"/>
        <end position="313"/>
    </location>
</feature>
<accession>A0A8K1CN44</accession>
<feature type="region of interest" description="Disordered" evidence="1">
    <location>
        <begin position="627"/>
        <end position="779"/>
    </location>
</feature>
<feature type="compositionally biased region" description="Acidic residues" evidence="1">
    <location>
        <begin position="467"/>
        <end position="476"/>
    </location>
</feature>
<dbReference type="PROSITE" id="PS50195">
    <property type="entry name" value="PX"/>
    <property type="match status" value="1"/>
</dbReference>
<evidence type="ECO:0000259" key="3">
    <source>
        <dbReference type="PROSITE" id="PS51082"/>
    </source>
</evidence>
<feature type="domain" description="WH2" evidence="3">
    <location>
        <begin position="777"/>
        <end position="794"/>
    </location>
</feature>
<feature type="compositionally biased region" description="Basic and acidic residues" evidence="1">
    <location>
        <begin position="130"/>
        <end position="141"/>
    </location>
</feature>